<organism evidence="1 2">
    <name type="scientific">Cetraspora pellucida</name>
    <dbReference type="NCBI Taxonomy" id="1433469"/>
    <lineage>
        <taxon>Eukaryota</taxon>
        <taxon>Fungi</taxon>
        <taxon>Fungi incertae sedis</taxon>
        <taxon>Mucoromycota</taxon>
        <taxon>Glomeromycotina</taxon>
        <taxon>Glomeromycetes</taxon>
        <taxon>Diversisporales</taxon>
        <taxon>Gigasporaceae</taxon>
        <taxon>Cetraspora</taxon>
    </lineage>
</organism>
<sequence length="207" mass="23118">MTITSSTTTTSRTKNNSDTDTEKPVTCNRKTRTYSRTQRIKVTTVGKAISSSSRKNSTQEKQRYGNCSKCKESDVNMKILGEHVERLEQLVNDLAKTAKCDDRSSTYSGQKLRCLPDLSNCSLEDLQKLMINTTNIMFPQKSSKVVDKSSNEQVCKTVPIPVLKADFHAEPMEDVSYISNDKSPISKLNAFRQDSGFSESKAGIDHC</sequence>
<proteinExistence type="predicted"/>
<dbReference type="Proteomes" id="UP000789366">
    <property type="component" value="Unassembled WGS sequence"/>
</dbReference>
<reference evidence="1" key="1">
    <citation type="submission" date="2021-06" db="EMBL/GenBank/DDBJ databases">
        <authorList>
            <person name="Kallberg Y."/>
            <person name="Tangrot J."/>
            <person name="Rosling A."/>
        </authorList>
    </citation>
    <scope>NUCLEOTIDE SEQUENCE</scope>
    <source>
        <strain evidence="1">28 12/20/2015</strain>
    </source>
</reference>
<protein>
    <submittedName>
        <fullName evidence="1">7325_t:CDS:1</fullName>
    </submittedName>
</protein>
<evidence type="ECO:0000313" key="1">
    <source>
        <dbReference type="EMBL" id="CAG8589035.1"/>
    </source>
</evidence>
<keyword evidence="2" id="KW-1185">Reference proteome</keyword>
<accession>A0ACA9MIH6</accession>
<evidence type="ECO:0000313" key="2">
    <source>
        <dbReference type="Proteomes" id="UP000789366"/>
    </source>
</evidence>
<dbReference type="EMBL" id="CAJVPW010008060">
    <property type="protein sequence ID" value="CAG8589035.1"/>
    <property type="molecule type" value="Genomic_DNA"/>
</dbReference>
<comment type="caution">
    <text evidence="1">The sequence shown here is derived from an EMBL/GenBank/DDBJ whole genome shotgun (WGS) entry which is preliminary data.</text>
</comment>
<name>A0ACA9MIH6_9GLOM</name>
<gene>
    <name evidence="1" type="ORF">SPELUC_LOCUS6673</name>
</gene>